<proteinExistence type="predicted"/>
<dbReference type="Proteomes" id="UP000009222">
    <property type="component" value="Chromosome"/>
</dbReference>
<reference evidence="1 2" key="2">
    <citation type="journal article" date="2011" name="ISME J.">
        <title>RNA-seq reveals cooperative metabolic interactions between two termite-gut spirochete species in co-culture.</title>
        <authorList>
            <person name="Rosenthal A.Z."/>
            <person name="Matson E.G."/>
            <person name="Eldar A."/>
            <person name="Leadbetter J.R."/>
        </authorList>
    </citation>
    <scope>NUCLEOTIDE SEQUENCE [LARGE SCALE GENOMIC DNA]</scope>
    <source>
        <strain evidence="2">ATCC BAA-888 / DSM 13862 / ZAS-9</strain>
    </source>
</reference>
<protein>
    <submittedName>
        <fullName evidence="1">Uncharacterized protein</fullName>
    </submittedName>
</protein>
<evidence type="ECO:0000313" key="1">
    <source>
        <dbReference type="EMBL" id="AEF81858.1"/>
    </source>
</evidence>
<dbReference type="InParanoid" id="F5YCJ6"/>
<sequence>MGADALTENLQNLLWAAAKKKLILVLEGMENIDDTDNAKLLDWLPAFPRRFKRA</sequence>
<dbReference type="AlphaFoldDB" id="F5YCJ6"/>
<dbReference type="EMBL" id="CP001841">
    <property type="protein sequence ID" value="AEF81858.1"/>
    <property type="molecule type" value="Genomic_DNA"/>
</dbReference>
<name>F5YCJ6_LEAAZ</name>
<accession>F5YCJ6</accession>
<organism evidence="1 2">
    <name type="scientific">Leadbettera azotonutricia (strain ATCC BAA-888 / DSM 13862 / ZAS-9)</name>
    <name type="common">Treponema azotonutricium</name>
    <dbReference type="NCBI Taxonomy" id="545695"/>
    <lineage>
        <taxon>Bacteria</taxon>
        <taxon>Pseudomonadati</taxon>
        <taxon>Spirochaetota</taxon>
        <taxon>Spirochaetia</taxon>
        <taxon>Spirochaetales</taxon>
        <taxon>Breznakiellaceae</taxon>
        <taxon>Leadbettera</taxon>
    </lineage>
</organism>
<dbReference type="KEGG" id="taz:TREAZ_1757"/>
<evidence type="ECO:0000313" key="2">
    <source>
        <dbReference type="Proteomes" id="UP000009222"/>
    </source>
</evidence>
<reference evidence="2" key="1">
    <citation type="submission" date="2009-12" db="EMBL/GenBank/DDBJ databases">
        <title>Complete sequence of Treponema azotonutricium strain ZAS-9.</title>
        <authorList>
            <person name="Tetu S.G."/>
            <person name="Matson E."/>
            <person name="Ren Q."/>
            <person name="Seshadri R."/>
            <person name="Elbourne L."/>
            <person name="Hassan K.A."/>
            <person name="Durkin A."/>
            <person name="Radune D."/>
            <person name="Mohamoud Y."/>
            <person name="Shay R."/>
            <person name="Jin S."/>
            <person name="Zhang X."/>
            <person name="Lucey K."/>
            <person name="Ballor N.R."/>
            <person name="Ottesen E."/>
            <person name="Rosenthal R."/>
            <person name="Allen A."/>
            <person name="Leadbetter J.R."/>
            <person name="Paulsen I.T."/>
        </authorList>
    </citation>
    <scope>NUCLEOTIDE SEQUENCE [LARGE SCALE GENOMIC DNA]</scope>
    <source>
        <strain evidence="2">ATCC BAA-888 / DSM 13862 / ZAS-9</strain>
    </source>
</reference>
<dbReference type="RefSeq" id="WP_015710267.1">
    <property type="nucleotide sequence ID" value="NC_015577.1"/>
</dbReference>
<gene>
    <name evidence="1" type="ordered locus">TREAZ_1757</name>
</gene>
<dbReference type="STRING" id="545695.TREAZ_1757"/>
<dbReference type="HOGENOM" id="CLU_3049061_0_0_12"/>
<keyword evidence="2" id="KW-1185">Reference proteome</keyword>